<dbReference type="PANTHER" id="PTHR35936:SF17">
    <property type="entry name" value="ARGININE-BINDING EXTRACELLULAR PROTEIN ARTP"/>
    <property type="match status" value="1"/>
</dbReference>
<dbReference type="PANTHER" id="PTHR35936">
    <property type="entry name" value="MEMBRANE-BOUND LYTIC MUREIN TRANSGLYCOSYLASE F"/>
    <property type="match status" value="1"/>
</dbReference>
<dbReference type="Proteomes" id="UP000010729">
    <property type="component" value="Unassembled WGS sequence"/>
</dbReference>
<dbReference type="GO" id="GO:0033294">
    <property type="term" value="F:ectoine binding"/>
    <property type="evidence" value="ECO:0007669"/>
    <property type="project" value="InterPro"/>
</dbReference>
<dbReference type="AlphaFoldDB" id="N1VBM2"/>
<dbReference type="EMBL" id="ANPE02000066">
    <property type="protein sequence ID" value="EMY35693.1"/>
    <property type="molecule type" value="Genomic_DNA"/>
</dbReference>
<proteinExistence type="predicted"/>
<dbReference type="PROSITE" id="PS51257">
    <property type="entry name" value="PROKAR_LIPOPROTEIN"/>
    <property type="match status" value="1"/>
</dbReference>
<keyword evidence="1 2" id="KW-0732">Signal</keyword>
<dbReference type="GO" id="GO:0051470">
    <property type="term" value="P:ectoine transmembrane transport"/>
    <property type="evidence" value="ECO:0007669"/>
    <property type="project" value="InterPro"/>
</dbReference>
<evidence type="ECO:0000259" key="3">
    <source>
        <dbReference type="SMART" id="SM00062"/>
    </source>
</evidence>
<evidence type="ECO:0000256" key="1">
    <source>
        <dbReference type="ARBA" id="ARBA00022729"/>
    </source>
</evidence>
<accession>N1VBM2</accession>
<dbReference type="Pfam" id="PF00497">
    <property type="entry name" value="SBP_bac_3"/>
    <property type="match status" value="1"/>
</dbReference>
<feature type="chain" id="PRO_5038435168" evidence="2">
    <location>
        <begin position="26"/>
        <end position="338"/>
    </location>
</feature>
<protein>
    <submittedName>
        <fullName evidence="4">Family 3 extracellular solute-binding protein</fullName>
    </submittedName>
</protein>
<reference evidence="4 5" key="1">
    <citation type="journal article" date="2013" name="Genome Announc.">
        <title>Draft Genome Sequence of Arthrobacter crystallopoietes Strain BAB-32, Revealing Genes for Bioremediation.</title>
        <authorList>
            <person name="Joshi M.N."/>
            <person name="Pandit A.S."/>
            <person name="Sharma A."/>
            <person name="Pandya R.V."/>
            <person name="Desai S.M."/>
            <person name="Saxena A.K."/>
            <person name="Bagatharia S.B."/>
        </authorList>
    </citation>
    <scope>NUCLEOTIDE SEQUENCE [LARGE SCALE GENOMIC DNA]</scope>
    <source>
        <strain evidence="4 5">BAB-32</strain>
    </source>
</reference>
<dbReference type="Gene3D" id="3.40.190.10">
    <property type="entry name" value="Periplasmic binding protein-like II"/>
    <property type="match status" value="2"/>
</dbReference>
<keyword evidence="5" id="KW-1185">Reference proteome</keyword>
<dbReference type="InterPro" id="IPR014337">
    <property type="entry name" value="Ectoine_EhuB"/>
</dbReference>
<evidence type="ECO:0000313" key="4">
    <source>
        <dbReference type="EMBL" id="EMY35693.1"/>
    </source>
</evidence>
<evidence type="ECO:0000256" key="2">
    <source>
        <dbReference type="SAM" id="SignalP"/>
    </source>
</evidence>
<dbReference type="SUPFAM" id="SSF53850">
    <property type="entry name" value="Periplasmic binding protein-like II"/>
    <property type="match status" value="1"/>
</dbReference>
<gene>
    <name evidence="4" type="ORF">D477_002873</name>
</gene>
<feature type="domain" description="Solute-binding protein family 3/N-terminal" evidence="3">
    <location>
        <begin position="57"/>
        <end position="284"/>
    </location>
</feature>
<evidence type="ECO:0000313" key="5">
    <source>
        <dbReference type="Proteomes" id="UP000010729"/>
    </source>
</evidence>
<dbReference type="RefSeq" id="WP_005267076.1">
    <property type="nucleotide sequence ID" value="NZ_ANPE02000066.1"/>
</dbReference>
<dbReference type="InterPro" id="IPR001638">
    <property type="entry name" value="Solute-binding_3/MltF_N"/>
</dbReference>
<sequence length="338" mass="35388">MMITRLSKSRATLAGGSILAMVLLAGCGDGQIDSGSQGGGSSPEAGSTLEQIREEGTVTVGIAGEAPYSYQEGGEPTGATIAMHEKIFQELGVENVEAELVDWDALIPGLNAGRFDLVSAGMSILPERCEQAAFSDPEIMYTTALMVQEGNPKNLTDLDSVVAAEEGGEDIKLAVLSGGIEAGYAEKLGLDVQSVGNAQDGMDTVAAGRADAFAMTAISLNWLADNNPNAGVEVTEPFVQVIDGVEQIGAGGTVFRQGDTELLEAYNAELAKITESEESYVDVVGDFGFTAENLPPADLTTEQLCSGDLADPLLWKAISKRWLRRRRGSWTGCGSPSS</sequence>
<comment type="caution">
    <text evidence="4">The sequence shown here is derived from an EMBL/GenBank/DDBJ whole genome shotgun (WGS) entry which is preliminary data.</text>
</comment>
<dbReference type="NCBIfam" id="TIGR02995">
    <property type="entry name" value="ectoine_ehuB"/>
    <property type="match status" value="1"/>
</dbReference>
<feature type="signal peptide" evidence="2">
    <location>
        <begin position="1"/>
        <end position="25"/>
    </location>
</feature>
<dbReference type="SMART" id="SM00062">
    <property type="entry name" value="PBPb"/>
    <property type="match status" value="1"/>
</dbReference>
<organism evidence="4 5">
    <name type="scientific">Arthrobacter crystallopoietes BAB-32</name>
    <dbReference type="NCBI Taxonomy" id="1246476"/>
    <lineage>
        <taxon>Bacteria</taxon>
        <taxon>Bacillati</taxon>
        <taxon>Actinomycetota</taxon>
        <taxon>Actinomycetes</taxon>
        <taxon>Micrococcales</taxon>
        <taxon>Micrococcaceae</taxon>
        <taxon>Crystallibacter</taxon>
    </lineage>
</organism>
<name>N1VBM2_9MICC</name>